<dbReference type="Proteomes" id="UP000199594">
    <property type="component" value="Unassembled WGS sequence"/>
</dbReference>
<comment type="function">
    <text evidence="4 5">Required for flagellar hook formation. May act as a scaffolding protein.</text>
</comment>
<gene>
    <name evidence="8" type="ORF">SAMN04487956_10836</name>
</gene>
<dbReference type="Pfam" id="PF13860">
    <property type="entry name" value="FlgD_ig"/>
    <property type="match status" value="1"/>
</dbReference>
<protein>
    <recommendedName>
        <fullName evidence="2 5">Basal-body rod modification protein FlgD</fullName>
    </recommendedName>
</protein>
<feature type="domain" description="FlgD Tudor-like" evidence="7">
    <location>
        <begin position="88"/>
        <end position="234"/>
    </location>
</feature>
<evidence type="ECO:0000256" key="1">
    <source>
        <dbReference type="ARBA" id="ARBA00010577"/>
    </source>
</evidence>
<evidence type="ECO:0000256" key="5">
    <source>
        <dbReference type="RuleBase" id="RU362076"/>
    </source>
</evidence>
<dbReference type="AlphaFoldDB" id="A0A1I6Z061"/>
<keyword evidence="8" id="KW-0282">Flagellum</keyword>
<comment type="similarity">
    <text evidence="1 5">Belongs to the FlgD family.</text>
</comment>
<dbReference type="RefSeq" id="WP_089848022.1">
    <property type="nucleotide sequence ID" value="NZ_FPAQ01000008.1"/>
</dbReference>
<dbReference type="Pfam" id="PF13861">
    <property type="entry name" value="FLgD_tudor"/>
    <property type="match status" value="1"/>
</dbReference>
<dbReference type="Gene3D" id="2.60.40.4070">
    <property type="match status" value="1"/>
</dbReference>
<evidence type="ECO:0000256" key="3">
    <source>
        <dbReference type="ARBA" id="ARBA00022795"/>
    </source>
</evidence>
<evidence type="ECO:0000313" key="9">
    <source>
        <dbReference type="Proteomes" id="UP000199594"/>
    </source>
</evidence>
<feature type="domain" description="FlgD/Vpr Ig-like" evidence="6">
    <location>
        <begin position="124"/>
        <end position="191"/>
    </location>
</feature>
<accession>A0A1I6Z061</accession>
<organism evidence="8 9">
    <name type="scientific">Halomonas saccharevitans</name>
    <dbReference type="NCBI Taxonomy" id="416872"/>
    <lineage>
        <taxon>Bacteria</taxon>
        <taxon>Pseudomonadati</taxon>
        <taxon>Pseudomonadota</taxon>
        <taxon>Gammaproteobacteria</taxon>
        <taxon>Oceanospirillales</taxon>
        <taxon>Halomonadaceae</taxon>
        <taxon>Halomonas</taxon>
    </lineage>
</organism>
<dbReference type="InterPro" id="IPR025965">
    <property type="entry name" value="FlgD/Vpr_Ig-like"/>
</dbReference>
<sequence>MATSIDSGVINAMNGGAAGGASLSAKQSDELRNNFMTMLVTQLQNQDPLSPMKNEDMTAQLAQINTVSGIEELNESMAAITGQIDAGQTLQATGLIGKGVLVPGDRVLLSQGEAAEGEEAKVTTTPFGIELDEPADSVVVTITNQSGEVVNSYDLGSAKAGVESFSWDGQTSDGQTAADGAYSVSVEATRGGEAVSVDALNYAVVGSVTPPTNGGDVQLDLGAIYGRVGLADIKQIL</sequence>
<keyword evidence="8" id="KW-0966">Cell projection</keyword>
<proteinExistence type="inferred from homology"/>
<dbReference type="EMBL" id="FPAQ01000008">
    <property type="protein sequence ID" value="SFT56096.1"/>
    <property type="molecule type" value="Genomic_DNA"/>
</dbReference>
<dbReference type="Gene3D" id="2.30.30.910">
    <property type="match status" value="1"/>
</dbReference>
<reference evidence="8 9" key="1">
    <citation type="submission" date="2016-10" db="EMBL/GenBank/DDBJ databases">
        <authorList>
            <person name="de Groot N.N."/>
        </authorList>
    </citation>
    <scope>NUCLEOTIDE SEQUENCE [LARGE SCALE GENOMIC DNA]</scope>
    <source>
        <strain evidence="8 9">CGMCC 1.6493</strain>
    </source>
</reference>
<evidence type="ECO:0000259" key="6">
    <source>
        <dbReference type="Pfam" id="PF13860"/>
    </source>
</evidence>
<name>A0A1I6Z061_9GAMM</name>
<evidence type="ECO:0000313" key="8">
    <source>
        <dbReference type="EMBL" id="SFT56096.1"/>
    </source>
</evidence>
<dbReference type="GO" id="GO:0044781">
    <property type="term" value="P:bacterial-type flagellum organization"/>
    <property type="evidence" value="ECO:0007669"/>
    <property type="project" value="UniProtKB-UniRule"/>
</dbReference>
<keyword evidence="3 5" id="KW-1005">Bacterial flagellum biogenesis</keyword>
<evidence type="ECO:0000256" key="2">
    <source>
        <dbReference type="ARBA" id="ARBA00016013"/>
    </source>
</evidence>
<dbReference type="OrthoDB" id="9785233at2"/>
<dbReference type="InterPro" id="IPR005648">
    <property type="entry name" value="FlgD"/>
</dbReference>
<keyword evidence="8" id="KW-0969">Cilium</keyword>
<dbReference type="InterPro" id="IPR025963">
    <property type="entry name" value="FLgD_Tudor"/>
</dbReference>
<evidence type="ECO:0000259" key="7">
    <source>
        <dbReference type="Pfam" id="PF13861"/>
    </source>
</evidence>
<dbReference type="Pfam" id="PF03963">
    <property type="entry name" value="FlgD"/>
    <property type="match status" value="1"/>
</dbReference>
<evidence type="ECO:0000256" key="4">
    <source>
        <dbReference type="ARBA" id="ARBA00024746"/>
    </source>
</evidence>